<dbReference type="InterPro" id="IPR005656">
    <property type="entry name" value="MmgE_PrpD"/>
</dbReference>
<sequence length="494" mass="51325">MSTTAHTTGKTTSGATPAPASDATLAEIVATWAEGVAFEDLSPALVENINSRVLDILGICAAAAPLDTSRAVRRFAASQGGAGQASAVGVGEQLPAAQAAFVNGVLAHSLDYDDTHLPSVLHPSASVIPAVLAAAQAHGSAGQDVIRAIAIGLEVSVRLGMAGYDSTAQNSVFFEHGQHATSICGAMGSAAAVAALHGGAELIRNSLGVAASMTAGIIESNRTGGTVKRIHCGWAAHSAITAVELVRHGLTGPPTVLEGRFGFFQAWLHGAFDPSAITGDLGERWSIEDIFFKPYPANHFTHAAVDAAAALRRAGITPEDISSMVLGVPAPNLRTIGEPIDVKRTPTTAYMAQFSGPYAVAAGLLGGGGLEVGLDDYTDELAQDPVRRAIMAKVDVVPDPECTAIFPMQFPAVLTAHLTDGRTIVEKVLANRGGNENPLSFEELTRKFRDNARRTMTTGDMAALEEGCRILETAITVNDLFTGLTTVDPDHLQK</sequence>
<dbReference type="RefSeq" id="WP_188806415.1">
    <property type="nucleotide sequence ID" value="NZ_BAAAOU010000002.1"/>
</dbReference>
<evidence type="ECO:0000256" key="1">
    <source>
        <dbReference type="ARBA" id="ARBA00006174"/>
    </source>
</evidence>
<protein>
    <submittedName>
        <fullName evidence="4">MmgE/Prp family protein</fullName>
    </submittedName>
</protein>
<dbReference type="InterPro" id="IPR042188">
    <property type="entry name" value="MmgE/PrpD_sf_2"/>
</dbReference>
<keyword evidence="5" id="KW-1185">Reference proteome</keyword>
<dbReference type="Gene3D" id="3.30.1330.120">
    <property type="entry name" value="2-methylcitrate dehydratase PrpD"/>
    <property type="match status" value="1"/>
</dbReference>
<dbReference type="PANTHER" id="PTHR16943">
    <property type="entry name" value="2-METHYLCITRATE DEHYDRATASE-RELATED"/>
    <property type="match status" value="1"/>
</dbReference>
<dbReference type="InterPro" id="IPR036148">
    <property type="entry name" value="MmgE/PrpD_sf"/>
</dbReference>
<dbReference type="SUPFAM" id="SSF103378">
    <property type="entry name" value="2-methylcitrate dehydratase PrpD"/>
    <property type="match status" value="1"/>
</dbReference>
<evidence type="ECO:0000259" key="2">
    <source>
        <dbReference type="Pfam" id="PF03972"/>
    </source>
</evidence>
<feature type="domain" description="MmgE/PrpD N-terminal" evidence="2">
    <location>
        <begin position="29"/>
        <end position="270"/>
    </location>
</feature>
<organism evidence="4 5">
    <name type="scientific">Citricoccus zhacaiensis</name>
    <dbReference type="NCBI Taxonomy" id="489142"/>
    <lineage>
        <taxon>Bacteria</taxon>
        <taxon>Bacillati</taxon>
        <taxon>Actinomycetota</taxon>
        <taxon>Actinomycetes</taxon>
        <taxon>Micrococcales</taxon>
        <taxon>Micrococcaceae</taxon>
        <taxon>Citricoccus</taxon>
    </lineage>
</organism>
<dbReference type="InterPro" id="IPR042183">
    <property type="entry name" value="MmgE/PrpD_sf_1"/>
</dbReference>
<dbReference type="InterPro" id="IPR045337">
    <property type="entry name" value="MmgE_PrpD_C"/>
</dbReference>
<dbReference type="Gene3D" id="1.10.4100.10">
    <property type="entry name" value="2-methylcitrate dehydratase PrpD"/>
    <property type="match status" value="1"/>
</dbReference>
<evidence type="ECO:0000313" key="5">
    <source>
        <dbReference type="Proteomes" id="UP000642509"/>
    </source>
</evidence>
<feature type="domain" description="MmgE/PrpD C-terminal" evidence="3">
    <location>
        <begin position="295"/>
        <end position="459"/>
    </location>
</feature>
<dbReference type="EMBL" id="BMLQ01000007">
    <property type="protein sequence ID" value="GGO47273.1"/>
    <property type="molecule type" value="Genomic_DNA"/>
</dbReference>
<gene>
    <name evidence="4" type="ORF">GCM10010977_24120</name>
</gene>
<reference evidence="5" key="1">
    <citation type="journal article" date="2019" name="Int. J. Syst. Evol. Microbiol.">
        <title>The Global Catalogue of Microorganisms (GCM) 10K type strain sequencing project: providing services to taxonomists for standard genome sequencing and annotation.</title>
        <authorList>
            <consortium name="The Broad Institute Genomics Platform"/>
            <consortium name="The Broad Institute Genome Sequencing Center for Infectious Disease"/>
            <person name="Wu L."/>
            <person name="Ma J."/>
        </authorList>
    </citation>
    <scope>NUCLEOTIDE SEQUENCE [LARGE SCALE GENOMIC DNA]</scope>
    <source>
        <strain evidence="5">CGMCC 1.7064</strain>
    </source>
</reference>
<comment type="similarity">
    <text evidence="1">Belongs to the PrpD family.</text>
</comment>
<evidence type="ECO:0000313" key="4">
    <source>
        <dbReference type="EMBL" id="GGO47273.1"/>
    </source>
</evidence>
<dbReference type="InterPro" id="IPR045336">
    <property type="entry name" value="MmgE_PrpD_N"/>
</dbReference>
<evidence type="ECO:0000259" key="3">
    <source>
        <dbReference type="Pfam" id="PF19305"/>
    </source>
</evidence>
<dbReference type="Proteomes" id="UP000642509">
    <property type="component" value="Unassembled WGS sequence"/>
</dbReference>
<comment type="caution">
    <text evidence="4">The sequence shown here is derived from an EMBL/GenBank/DDBJ whole genome shotgun (WGS) entry which is preliminary data.</text>
</comment>
<name>A0ABQ2M5Z1_9MICC</name>
<proteinExistence type="inferred from homology"/>
<dbReference type="Pfam" id="PF03972">
    <property type="entry name" value="MmgE_PrpD_N"/>
    <property type="match status" value="1"/>
</dbReference>
<dbReference type="Pfam" id="PF19305">
    <property type="entry name" value="MmgE_PrpD_C"/>
    <property type="match status" value="1"/>
</dbReference>
<dbReference type="PANTHER" id="PTHR16943:SF8">
    <property type="entry name" value="2-METHYLCITRATE DEHYDRATASE"/>
    <property type="match status" value="1"/>
</dbReference>
<accession>A0ABQ2M5Z1</accession>